<dbReference type="PROSITE" id="PS51257">
    <property type="entry name" value="PROKAR_LIPOPROTEIN"/>
    <property type="match status" value="1"/>
</dbReference>
<accession>A0A414LLS5</accession>
<sequence>MLMRKISLLLVGLLAMFSCEQEDLEGIVKSDTEQVQTRAVTSIADFDPLTELANIPVNVINVGGAKYKYLTVGPTTVGGYVWLAETDDGSMKQRWYVRNGNLILAMGNSSICVVPEKNREYPVLGLLSPFMRSPFVEYNGDSYKIKGFSPKLVGFETVDAGYLQAKNENSSDLKYRPDNSSAISRWKVVPVGEYRIVNMEYVETSGDFIDRKDQSIDGAIVPNTSATQEIEHSISVSRTAREKSNFTEAEGVSTHEGSSFNLNLGLKVGIVNIGFGGTIDNSTTSSRTVTYGTEEEYTVNVTQTFKIIIPPMTTYRIEVLKMSYNASVTYVATLEKMDGDDKGRRFKIKGKWDGIVTTDLYYNLYIKDTNELVESKIIS</sequence>
<gene>
    <name evidence="2" type="ORF">DW712_02485</name>
</gene>
<dbReference type="CDD" id="cd20240">
    <property type="entry name" value="PFM_aerolysin-like"/>
    <property type="match status" value="1"/>
</dbReference>
<feature type="chain" id="PRO_5019228162" evidence="1">
    <location>
        <begin position="21"/>
        <end position="379"/>
    </location>
</feature>
<dbReference type="AlphaFoldDB" id="A0A414LLS5"/>
<proteinExistence type="predicted"/>
<dbReference type="Proteomes" id="UP000285650">
    <property type="component" value="Unassembled WGS sequence"/>
</dbReference>
<evidence type="ECO:0000313" key="3">
    <source>
        <dbReference type="Proteomes" id="UP000285650"/>
    </source>
</evidence>
<dbReference type="EMBL" id="QSKV01000001">
    <property type="protein sequence ID" value="RHE95580.1"/>
    <property type="molecule type" value="Genomic_DNA"/>
</dbReference>
<feature type="signal peptide" evidence="1">
    <location>
        <begin position="1"/>
        <end position="20"/>
    </location>
</feature>
<dbReference type="SUPFAM" id="SSF56973">
    <property type="entry name" value="Aerolisin/ETX pore-forming domain"/>
    <property type="match status" value="1"/>
</dbReference>
<dbReference type="Gene3D" id="2.170.15.10">
    <property type="entry name" value="Proaerolysin, chain A, domain 3"/>
    <property type="match status" value="1"/>
</dbReference>
<name>A0A414LLS5_9BACE</name>
<evidence type="ECO:0000313" key="2">
    <source>
        <dbReference type="EMBL" id="RHE95580.1"/>
    </source>
</evidence>
<organism evidence="2 3">
    <name type="scientific">Bacteroides intestinalis</name>
    <dbReference type="NCBI Taxonomy" id="329854"/>
    <lineage>
        <taxon>Bacteria</taxon>
        <taxon>Pseudomonadati</taxon>
        <taxon>Bacteroidota</taxon>
        <taxon>Bacteroidia</taxon>
        <taxon>Bacteroidales</taxon>
        <taxon>Bacteroidaceae</taxon>
        <taxon>Bacteroides</taxon>
    </lineage>
</organism>
<evidence type="ECO:0000256" key="1">
    <source>
        <dbReference type="SAM" id="SignalP"/>
    </source>
</evidence>
<comment type="caution">
    <text evidence="2">The sequence shown here is derived from an EMBL/GenBank/DDBJ whole genome shotgun (WGS) entry which is preliminary data.</text>
</comment>
<reference evidence="2 3" key="1">
    <citation type="submission" date="2018-08" db="EMBL/GenBank/DDBJ databases">
        <title>A genome reference for cultivated species of the human gut microbiota.</title>
        <authorList>
            <person name="Zou Y."/>
            <person name="Xue W."/>
            <person name="Luo G."/>
        </authorList>
    </citation>
    <scope>NUCLEOTIDE SEQUENCE [LARGE SCALE GENOMIC DNA]</scope>
    <source>
        <strain evidence="2 3">AM27-17</strain>
    </source>
</reference>
<protein>
    <submittedName>
        <fullName evidence="2">Uncharacterized protein</fullName>
    </submittedName>
</protein>
<keyword evidence="1" id="KW-0732">Signal</keyword>